<accession>A0ACC1S143</accession>
<comment type="caution">
    <text evidence="1">The sequence shown here is derived from an EMBL/GenBank/DDBJ whole genome shotgun (WGS) entry which is preliminary data.</text>
</comment>
<evidence type="ECO:0000313" key="2">
    <source>
        <dbReference type="Proteomes" id="UP001148662"/>
    </source>
</evidence>
<gene>
    <name evidence="1" type="ORF">NM688_g7794</name>
</gene>
<sequence>MANRQRSLSMSDAIRMSPSLFRRQLPSRLARAAEETQALVQNFFSSLPKLTEKDLIALNEADSSCPICLTSFLAILAEEETAIAMDSPAHPIEELGVTRLSATIRNWLSQGRNSCPTCRRRIIASIPGENIQVPELLDVGQEMRQIGGLLPLTDEQSEALGAAVLLLAQGDTDSQLDFPPVLYNAHDSDDRHNYGGIRSTLASSGVYELDGGFDEIGGPLALFYDPPLVPLACTQTSTMAAVFKPNRSLLNSKFDGYKLDAIDHDKVVSTYPLTHKLSQIAPSAKSPLTFQEVQSRIRHNHLCIGPDGRVSYIDAELRVIGIIFDDATLTPSYEVLYELPHQIMSGAGDAPHREYPSSAFLDPQTLFVSDGTGTLYALRLQAQGPAQLLNSFELSIPEEHQSAHPSVPFRVHCAVRAPDGQCTVLLSSKHYSDISPAEDTASAKRSRAAPQFDIWAVNVDLDTGRERTVVRRVHRRKEGVHAAREFVISSSVFLHASVISTYWRRVCTYSPRRRRP</sequence>
<evidence type="ECO:0000313" key="1">
    <source>
        <dbReference type="EMBL" id="KAJ3529844.1"/>
    </source>
</evidence>
<proteinExistence type="predicted"/>
<reference evidence="1" key="1">
    <citation type="submission" date="2022-07" db="EMBL/GenBank/DDBJ databases">
        <title>Genome Sequence of Phlebia brevispora.</title>
        <authorList>
            <person name="Buettner E."/>
        </authorList>
    </citation>
    <scope>NUCLEOTIDE SEQUENCE</scope>
    <source>
        <strain evidence="1">MPL23</strain>
    </source>
</reference>
<keyword evidence="2" id="KW-1185">Reference proteome</keyword>
<name>A0ACC1S143_9APHY</name>
<dbReference type="Proteomes" id="UP001148662">
    <property type="component" value="Unassembled WGS sequence"/>
</dbReference>
<protein>
    <submittedName>
        <fullName evidence="1">Uncharacterized protein</fullName>
    </submittedName>
</protein>
<dbReference type="EMBL" id="JANHOG010001917">
    <property type="protein sequence ID" value="KAJ3529844.1"/>
    <property type="molecule type" value="Genomic_DNA"/>
</dbReference>
<organism evidence="1 2">
    <name type="scientific">Phlebia brevispora</name>
    <dbReference type="NCBI Taxonomy" id="194682"/>
    <lineage>
        <taxon>Eukaryota</taxon>
        <taxon>Fungi</taxon>
        <taxon>Dikarya</taxon>
        <taxon>Basidiomycota</taxon>
        <taxon>Agaricomycotina</taxon>
        <taxon>Agaricomycetes</taxon>
        <taxon>Polyporales</taxon>
        <taxon>Meruliaceae</taxon>
        <taxon>Phlebia</taxon>
    </lineage>
</organism>